<dbReference type="AlphaFoldDB" id="C9AA64"/>
<dbReference type="eggNOG" id="COG2730">
    <property type="taxonomic scope" value="Bacteria"/>
</dbReference>
<sequence>MDQINAVTFGFMARRGEWETETCKSSLKIMKKRCGATHVILPIVVTQKTPQSTVIDWQAETVLSDLEVIQLIHYAKDIGLSVILKPMVNVADGTWRAHINFFDHDVPCEPKWSEWFSSYEAYILHYAAIAEKTQCEMFVVGCELVNSDRREAQWRELIAKTRNSYAGQITYNCDKYQEDHVAWWDVLDVISSSGYYPIDQWESELVRIEQVVKRYNKPFFFCEVGCPSRKGSQYLPNDWQLNGSVDQSAQKAWYDKMFAACQKYPWVKGFGIWDWKADVYPLELADNDTDYAIYGKKAEKVIKKYFEEK</sequence>
<dbReference type="SUPFAM" id="SSF51445">
    <property type="entry name" value="(Trans)glycosidases"/>
    <property type="match status" value="1"/>
</dbReference>
<dbReference type="GeneID" id="15141085"/>
<gene>
    <name evidence="1" type="ORF">ECBG_01644</name>
</gene>
<keyword evidence="2" id="KW-1185">Reference proteome</keyword>
<accession>C9AA64</accession>
<reference evidence="1 2" key="2">
    <citation type="submission" date="2013-03" db="EMBL/GenBank/DDBJ databases">
        <title>The Genome Sequence of Enterococcus casseliflavus EC20 (899205).</title>
        <authorList>
            <consortium name="The Broad Institute Genomics Platform"/>
            <consortium name="The Broad Institute Genome Sequencing Center for Infectious Disease"/>
            <person name="Russ C."/>
            <person name="Feldgarden M."/>
            <person name="Gilmore M."/>
            <person name="Manson J."/>
            <person name="Palmer K."/>
            <person name="Carniol K."/>
            <person name="Walker B."/>
            <person name="Young S.K."/>
            <person name="Zeng Q."/>
            <person name="Gargeya S."/>
            <person name="Fitzgerald M."/>
            <person name="Haas B."/>
            <person name="Abouelleil A."/>
            <person name="Allen A.W."/>
            <person name="Alvarado L."/>
            <person name="Arachchi H.M."/>
            <person name="Berlin A.M."/>
            <person name="Chapman S.B."/>
            <person name="Gainer-Dewar J."/>
            <person name="Goldberg J."/>
            <person name="Griggs A."/>
            <person name="Gujja S."/>
            <person name="Hansen M."/>
            <person name="Howarth C."/>
            <person name="Imamovic A."/>
            <person name="Ireland A."/>
            <person name="Larimer J."/>
            <person name="McCowan C."/>
            <person name="Murphy C."/>
            <person name="Pearson M."/>
            <person name="Poon T.W."/>
            <person name="Priest M."/>
            <person name="Roberts A."/>
            <person name="Saif S."/>
            <person name="Shea T."/>
            <person name="Sisk P."/>
            <person name="Sykes S."/>
            <person name="Wortman J."/>
            <person name="Nusbaum C."/>
            <person name="Birren B."/>
        </authorList>
    </citation>
    <scope>NUCLEOTIDE SEQUENCE [LARGE SCALE GENOMIC DNA]</scope>
    <source>
        <strain evidence="1 2">EC20</strain>
    </source>
</reference>
<evidence type="ECO:0000313" key="1">
    <source>
        <dbReference type="EMBL" id="EEV39375.1"/>
    </source>
</evidence>
<evidence type="ECO:0000313" key="2">
    <source>
        <dbReference type="Proteomes" id="UP000012675"/>
    </source>
</evidence>
<dbReference type="EMBL" id="CP004856">
    <property type="protein sequence ID" value="EEV39375.1"/>
    <property type="molecule type" value="Genomic_DNA"/>
</dbReference>
<dbReference type="InterPro" id="IPR055151">
    <property type="entry name" value="GH113"/>
</dbReference>
<reference evidence="1 2" key="1">
    <citation type="submission" date="2009-02" db="EMBL/GenBank/DDBJ databases">
        <authorList>
            <consortium name="The Broad Institute Genome Sequencing Platform"/>
            <person name="Feldgarden M."/>
            <person name="Young S.K."/>
            <person name="Kodira C.D."/>
            <person name="Zeng Q."/>
            <person name="Koehrsen M."/>
            <person name="Alvarado L."/>
            <person name="Berlin A."/>
            <person name="Borenstein D."/>
            <person name="Chen Z."/>
            <person name="Engels R."/>
            <person name="Freedman E."/>
            <person name="Gellesch M."/>
            <person name="Goldberg J."/>
            <person name="Griggs A."/>
            <person name="Gujja S."/>
            <person name="Heiman D."/>
            <person name="Hepburn T."/>
            <person name="Howarth C."/>
            <person name="Jen D."/>
            <person name="Larson L."/>
            <person name="Lewis B."/>
            <person name="Mehta T."/>
            <person name="Park D."/>
            <person name="Pearson M."/>
            <person name="Roberts A."/>
            <person name="Saif S."/>
            <person name="Shea T."/>
            <person name="Shenoy N."/>
            <person name="Sisk P."/>
            <person name="Stolte C."/>
            <person name="Sykes S."/>
            <person name="Walk T."/>
            <person name="White J."/>
            <person name="Yandava C."/>
            <person name="Gilmore M."/>
            <person name="Manson J."/>
            <person name="Palmer K."/>
            <person name="Carniol K."/>
            <person name="Lander E."/>
            <person name="Nusbaum C."/>
            <person name="Galagan J."/>
            <person name="Birren B."/>
        </authorList>
    </citation>
    <scope>NUCLEOTIDE SEQUENCE [LARGE SCALE GENOMIC DNA]</scope>
    <source>
        <strain evidence="1 2">EC20</strain>
    </source>
</reference>
<evidence type="ECO:0008006" key="3">
    <source>
        <dbReference type="Google" id="ProtNLM"/>
    </source>
</evidence>
<dbReference type="RefSeq" id="WP_015508930.1">
    <property type="nucleotide sequence ID" value="NC_020995.1"/>
</dbReference>
<dbReference type="Pfam" id="PF22612">
    <property type="entry name" value="GH113"/>
    <property type="match status" value="1"/>
</dbReference>
<dbReference type="HOGENOM" id="CLU_074032_0_0_9"/>
<protein>
    <recommendedName>
        <fullName evidence="3">1,4-beta-xylanase</fullName>
    </recommendedName>
</protein>
<dbReference type="Proteomes" id="UP000012675">
    <property type="component" value="Chromosome"/>
</dbReference>
<name>C9AA64_ENTCA</name>
<proteinExistence type="predicted"/>
<dbReference type="KEGG" id="ecas:ECBG_01644"/>
<dbReference type="InterPro" id="IPR017853">
    <property type="entry name" value="GH"/>
</dbReference>
<organism evidence="1 2">
    <name type="scientific">Enterococcus casseliflavus EC20</name>
    <dbReference type="NCBI Taxonomy" id="565655"/>
    <lineage>
        <taxon>Bacteria</taxon>
        <taxon>Bacillati</taxon>
        <taxon>Bacillota</taxon>
        <taxon>Bacilli</taxon>
        <taxon>Lactobacillales</taxon>
        <taxon>Enterococcaceae</taxon>
        <taxon>Enterococcus</taxon>
    </lineage>
</organism>
<dbReference type="Gene3D" id="3.20.20.80">
    <property type="entry name" value="Glycosidases"/>
    <property type="match status" value="1"/>
</dbReference>